<reference evidence="1" key="1">
    <citation type="submission" date="2021-01" db="EMBL/GenBank/DDBJ databases">
        <title>Whole genome shotgun sequence of Dactylosporangium siamense NBRC 106093.</title>
        <authorList>
            <person name="Komaki H."/>
            <person name="Tamura T."/>
        </authorList>
    </citation>
    <scope>NUCLEOTIDE SEQUENCE</scope>
    <source>
        <strain evidence="1">NBRC 106093</strain>
    </source>
</reference>
<proteinExistence type="predicted"/>
<name>A0A919PZ07_9ACTN</name>
<evidence type="ECO:0000313" key="2">
    <source>
        <dbReference type="Proteomes" id="UP000660611"/>
    </source>
</evidence>
<sequence length="65" mass="7311">MGTEFAEFMKWPLDVVEVTDAERGRIPRNVIEDEPALQEEAVDQAPKLAARFQAIVTIAVIGEWL</sequence>
<keyword evidence="2" id="KW-1185">Reference proteome</keyword>
<accession>A0A919PZ07</accession>
<evidence type="ECO:0000313" key="1">
    <source>
        <dbReference type="EMBL" id="GIG52232.1"/>
    </source>
</evidence>
<gene>
    <name evidence="1" type="ORF">Dsi01nite_102730</name>
</gene>
<dbReference type="Proteomes" id="UP000660611">
    <property type="component" value="Unassembled WGS sequence"/>
</dbReference>
<protein>
    <submittedName>
        <fullName evidence="1">Uncharacterized protein</fullName>
    </submittedName>
</protein>
<comment type="caution">
    <text evidence="1">The sequence shown here is derived from an EMBL/GenBank/DDBJ whole genome shotgun (WGS) entry which is preliminary data.</text>
</comment>
<organism evidence="1 2">
    <name type="scientific">Dactylosporangium siamense</name>
    <dbReference type="NCBI Taxonomy" id="685454"/>
    <lineage>
        <taxon>Bacteria</taxon>
        <taxon>Bacillati</taxon>
        <taxon>Actinomycetota</taxon>
        <taxon>Actinomycetes</taxon>
        <taxon>Micromonosporales</taxon>
        <taxon>Micromonosporaceae</taxon>
        <taxon>Dactylosporangium</taxon>
    </lineage>
</organism>
<dbReference type="EMBL" id="BONQ01000172">
    <property type="protein sequence ID" value="GIG52232.1"/>
    <property type="molecule type" value="Genomic_DNA"/>
</dbReference>
<dbReference type="AlphaFoldDB" id="A0A919PZ07"/>